<gene>
    <name evidence="6" type="ORF">NCGR_LOCUS8136</name>
</gene>
<evidence type="ECO:0000256" key="1">
    <source>
        <dbReference type="ARBA" id="ARBA00022527"/>
    </source>
</evidence>
<evidence type="ECO:0000256" key="2">
    <source>
        <dbReference type="ARBA" id="ARBA00022679"/>
    </source>
</evidence>
<dbReference type="GO" id="GO:0005524">
    <property type="term" value="F:ATP binding"/>
    <property type="evidence" value="ECO:0007669"/>
    <property type="project" value="UniProtKB-KW"/>
</dbReference>
<dbReference type="PANTHER" id="PTHR27002:SF18">
    <property type="entry name" value="OS11G0549300 PROTEIN"/>
    <property type="match status" value="1"/>
</dbReference>
<keyword evidence="3" id="KW-0547">Nucleotide-binding</keyword>
<name>A0A811MXP1_9POAL</name>
<evidence type="ECO:0000313" key="6">
    <source>
        <dbReference type="EMBL" id="CAD6212328.1"/>
    </source>
</evidence>
<dbReference type="GO" id="GO:0005886">
    <property type="term" value="C:plasma membrane"/>
    <property type="evidence" value="ECO:0007669"/>
    <property type="project" value="TreeGrafter"/>
</dbReference>
<dbReference type="GO" id="GO:0004674">
    <property type="term" value="F:protein serine/threonine kinase activity"/>
    <property type="evidence" value="ECO:0007669"/>
    <property type="project" value="UniProtKB-KW"/>
</dbReference>
<organism evidence="6 7">
    <name type="scientific">Miscanthus lutarioriparius</name>
    <dbReference type="NCBI Taxonomy" id="422564"/>
    <lineage>
        <taxon>Eukaryota</taxon>
        <taxon>Viridiplantae</taxon>
        <taxon>Streptophyta</taxon>
        <taxon>Embryophyta</taxon>
        <taxon>Tracheophyta</taxon>
        <taxon>Spermatophyta</taxon>
        <taxon>Magnoliopsida</taxon>
        <taxon>Liliopsida</taxon>
        <taxon>Poales</taxon>
        <taxon>Poaceae</taxon>
        <taxon>PACMAD clade</taxon>
        <taxon>Panicoideae</taxon>
        <taxon>Andropogonodae</taxon>
        <taxon>Andropogoneae</taxon>
        <taxon>Saccharinae</taxon>
        <taxon>Miscanthus</taxon>
    </lineage>
</organism>
<comment type="caution">
    <text evidence="6">The sequence shown here is derived from an EMBL/GenBank/DDBJ whole genome shotgun (WGS) entry which is preliminary data.</text>
</comment>
<protein>
    <submittedName>
        <fullName evidence="6">Uncharacterized protein</fullName>
    </submittedName>
</protein>
<sequence length="170" mass="17916">MPLNYARPATAGEWAGGAAAAACGAYHEDAESLDSLLFHISTLWAATCNFAESNRLGEGGFGAVYKVWQHWTTDTVEEILDSALRGDAPGRQILKCVHIGLLCVQSNPDDSPMMSTVNVMLSSSNVSLSAPLKPVFFIPQSGVYSAIDSETHPTASQSIGRSGALSGNEV</sequence>
<evidence type="ECO:0000313" key="7">
    <source>
        <dbReference type="Proteomes" id="UP000604825"/>
    </source>
</evidence>
<dbReference type="OrthoDB" id="689128at2759"/>
<dbReference type="Proteomes" id="UP000604825">
    <property type="component" value="Unassembled WGS sequence"/>
</dbReference>
<evidence type="ECO:0000256" key="4">
    <source>
        <dbReference type="ARBA" id="ARBA00022777"/>
    </source>
</evidence>
<accession>A0A811MXP1</accession>
<evidence type="ECO:0000256" key="3">
    <source>
        <dbReference type="ARBA" id="ARBA00022741"/>
    </source>
</evidence>
<dbReference type="PANTHER" id="PTHR27002">
    <property type="entry name" value="RECEPTOR-LIKE SERINE/THREONINE-PROTEIN KINASE SD1-8"/>
    <property type="match status" value="1"/>
</dbReference>
<reference evidence="6" key="1">
    <citation type="submission" date="2020-10" db="EMBL/GenBank/DDBJ databases">
        <authorList>
            <person name="Han B."/>
            <person name="Lu T."/>
            <person name="Zhao Q."/>
            <person name="Huang X."/>
            <person name="Zhao Y."/>
        </authorList>
    </citation>
    <scope>NUCLEOTIDE SEQUENCE</scope>
</reference>
<dbReference type="InterPro" id="IPR011009">
    <property type="entry name" value="Kinase-like_dom_sf"/>
</dbReference>
<keyword evidence="7" id="KW-1185">Reference proteome</keyword>
<keyword evidence="1" id="KW-0723">Serine/threonine-protein kinase</keyword>
<dbReference type="SUPFAM" id="SSF56112">
    <property type="entry name" value="Protein kinase-like (PK-like)"/>
    <property type="match status" value="1"/>
</dbReference>
<dbReference type="Gene3D" id="3.30.200.20">
    <property type="entry name" value="Phosphorylase Kinase, domain 1"/>
    <property type="match status" value="1"/>
</dbReference>
<dbReference type="EMBL" id="CAJGYO010000002">
    <property type="protein sequence ID" value="CAD6212328.1"/>
    <property type="molecule type" value="Genomic_DNA"/>
</dbReference>
<keyword evidence="2" id="KW-0808">Transferase</keyword>
<keyword evidence="5" id="KW-0067">ATP-binding</keyword>
<evidence type="ECO:0000256" key="5">
    <source>
        <dbReference type="ARBA" id="ARBA00022840"/>
    </source>
</evidence>
<keyword evidence="4" id="KW-0418">Kinase</keyword>
<proteinExistence type="predicted"/>
<dbReference type="AlphaFoldDB" id="A0A811MXP1"/>